<comment type="similarity">
    <text evidence="4">Belongs to the CDP-alcohol phosphatidyltransferase class-I family.</text>
</comment>
<reference evidence="20 21" key="1">
    <citation type="journal article" date="2008" name="PLoS Genet.">
        <title>The genome of Borrelia recurrentis, the agent of deadly louse-borne relapsing fever, is a degraded subset of tick-borne Borrelia duttonii.</title>
        <authorList>
            <person name="Lescot M."/>
            <person name="Audic S."/>
            <person name="Robert C."/>
            <person name="Nguyen T.T."/>
            <person name="Blanc G."/>
            <person name="Cutler S.J."/>
            <person name="Wincker P."/>
            <person name="Couloux A."/>
            <person name="Claverie J.-M."/>
            <person name="Raoult D."/>
            <person name="Drancourt M."/>
        </authorList>
    </citation>
    <scope>NUCLEOTIDE SEQUENCE [LARGE SCALE GENOMIC DNA]</scope>
    <source>
        <strain evidence="20 21">Ly</strain>
    </source>
</reference>
<keyword evidence="17" id="KW-1208">Phospholipid metabolism</keyword>
<comment type="subcellular location">
    <subcellularLocation>
        <location evidence="3">Cell inner membrane</location>
        <topology evidence="3">Multi-pass membrane protein</topology>
    </subcellularLocation>
</comment>
<keyword evidence="13" id="KW-0443">Lipid metabolism</keyword>
<evidence type="ECO:0000256" key="6">
    <source>
        <dbReference type="ARBA" id="ARBA00015623"/>
    </source>
</evidence>
<dbReference type="GO" id="GO:0005886">
    <property type="term" value="C:plasma membrane"/>
    <property type="evidence" value="ECO:0007669"/>
    <property type="project" value="UniProtKB-SubCell"/>
</dbReference>
<dbReference type="HOGENOM" id="CLU_086279_0_0_12"/>
<dbReference type="GO" id="GO:0008654">
    <property type="term" value="P:phospholipid biosynthetic process"/>
    <property type="evidence" value="ECO:0007669"/>
    <property type="project" value="UniProtKB-KW"/>
</dbReference>
<dbReference type="EMBL" id="CP000976">
    <property type="protein sequence ID" value="ACH93203.1"/>
    <property type="molecule type" value="Genomic_DNA"/>
</dbReference>
<evidence type="ECO:0000256" key="15">
    <source>
        <dbReference type="ARBA" id="ARBA00023209"/>
    </source>
</evidence>
<keyword evidence="11 19" id="KW-0812">Transmembrane</keyword>
<evidence type="ECO:0000256" key="8">
    <source>
        <dbReference type="ARBA" id="ARBA00022516"/>
    </source>
</evidence>
<comment type="cofactor">
    <cofactor evidence="2">
        <name>Mn(2+)</name>
        <dbReference type="ChEBI" id="CHEBI:29035"/>
    </cofactor>
</comment>
<evidence type="ECO:0000256" key="17">
    <source>
        <dbReference type="ARBA" id="ARBA00023264"/>
    </source>
</evidence>
<dbReference type="InterPro" id="IPR000462">
    <property type="entry name" value="CDP-OH_P_trans"/>
</dbReference>
<evidence type="ECO:0000256" key="16">
    <source>
        <dbReference type="ARBA" id="ARBA00023211"/>
    </source>
</evidence>
<name>B5RL74_BORDL</name>
<proteinExistence type="inferred from homology"/>
<evidence type="ECO:0000256" key="3">
    <source>
        <dbReference type="ARBA" id="ARBA00004429"/>
    </source>
</evidence>
<evidence type="ECO:0000256" key="14">
    <source>
        <dbReference type="ARBA" id="ARBA00023136"/>
    </source>
</evidence>
<evidence type="ECO:0000313" key="21">
    <source>
        <dbReference type="Proteomes" id="UP000000611"/>
    </source>
</evidence>
<gene>
    <name evidence="20" type="ordered locus">BDU_250</name>
</gene>
<dbReference type="GO" id="GO:0050520">
    <property type="term" value="F:phosphatidylcholine synthase activity"/>
    <property type="evidence" value="ECO:0007669"/>
    <property type="project" value="UniProtKB-EC"/>
</dbReference>
<evidence type="ECO:0000256" key="19">
    <source>
        <dbReference type="SAM" id="Phobius"/>
    </source>
</evidence>
<accession>B5RL74</accession>
<feature type="transmembrane region" description="Helical" evidence="19">
    <location>
        <begin position="211"/>
        <end position="229"/>
    </location>
</feature>
<dbReference type="InterPro" id="IPR043130">
    <property type="entry name" value="CDP-OH_PTrfase_TM_dom"/>
</dbReference>
<keyword evidence="7" id="KW-1003">Cell membrane</keyword>
<feature type="transmembrane region" description="Helical" evidence="19">
    <location>
        <begin position="99"/>
        <end position="116"/>
    </location>
</feature>
<evidence type="ECO:0000256" key="5">
    <source>
        <dbReference type="ARBA" id="ARBA00013195"/>
    </source>
</evidence>
<evidence type="ECO:0000256" key="12">
    <source>
        <dbReference type="ARBA" id="ARBA00022989"/>
    </source>
</evidence>
<evidence type="ECO:0000256" key="10">
    <source>
        <dbReference type="ARBA" id="ARBA00022679"/>
    </source>
</evidence>
<keyword evidence="21" id="KW-1185">Reference proteome</keyword>
<keyword evidence="14 19" id="KW-0472">Membrane</keyword>
<evidence type="ECO:0000256" key="13">
    <source>
        <dbReference type="ARBA" id="ARBA00023098"/>
    </source>
</evidence>
<keyword evidence="16" id="KW-0464">Manganese</keyword>
<dbReference type="OrthoDB" id="350520at2"/>
<comment type="catalytic activity">
    <reaction evidence="1">
        <text>a CDP-1,2-diacyl-sn-glycerol + choline = a 1,2-diacyl-sn-glycero-3-phosphocholine + CMP + H(+)</text>
        <dbReference type="Rhea" id="RHEA:14597"/>
        <dbReference type="ChEBI" id="CHEBI:15354"/>
        <dbReference type="ChEBI" id="CHEBI:15378"/>
        <dbReference type="ChEBI" id="CHEBI:57643"/>
        <dbReference type="ChEBI" id="CHEBI:58332"/>
        <dbReference type="ChEBI" id="CHEBI:60377"/>
        <dbReference type="EC" id="2.7.8.24"/>
    </reaction>
</comment>
<dbReference type="Gene3D" id="1.20.120.1760">
    <property type="match status" value="1"/>
</dbReference>
<dbReference type="KEGG" id="bdu:BDU_250"/>
<dbReference type="PIRSF" id="PIRSF000851">
    <property type="entry name" value="PcS"/>
    <property type="match status" value="1"/>
</dbReference>
<evidence type="ECO:0000313" key="20">
    <source>
        <dbReference type="EMBL" id="ACH93203.1"/>
    </source>
</evidence>
<feature type="transmembrane region" description="Helical" evidence="19">
    <location>
        <begin position="178"/>
        <end position="199"/>
    </location>
</feature>
<keyword evidence="9" id="KW-0997">Cell inner membrane</keyword>
<evidence type="ECO:0000256" key="4">
    <source>
        <dbReference type="ARBA" id="ARBA00010441"/>
    </source>
</evidence>
<feature type="transmembrane region" description="Helical" evidence="19">
    <location>
        <begin position="153"/>
        <end position="171"/>
    </location>
</feature>
<evidence type="ECO:0000256" key="18">
    <source>
        <dbReference type="ARBA" id="ARBA00033321"/>
    </source>
</evidence>
<dbReference type="Proteomes" id="UP000000611">
    <property type="component" value="Chromosome"/>
</dbReference>
<dbReference type="STRING" id="412419.BDU_250"/>
<evidence type="ECO:0000256" key="7">
    <source>
        <dbReference type="ARBA" id="ARBA00022475"/>
    </source>
</evidence>
<dbReference type="Pfam" id="PF01066">
    <property type="entry name" value="CDP-OH_P_transf"/>
    <property type="match status" value="1"/>
</dbReference>
<evidence type="ECO:0000256" key="2">
    <source>
        <dbReference type="ARBA" id="ARBA00001936"/>
    </source>
</evidence>
<feature type="transmembrane region" description="Helical" evidence="19">
    <location>
        <begin position="7"/>
        <end position="31"/>
    </location>
</feature>
<keyword evidence="10 20" id="KW-0808">Transferase</keyword>
<dbReference type="InterPro" id="IPR026027">
    <property type="entry name" value="PcS"/>
</dbReference>
<protein>
    <recommendedName>
        <fullName evidence="6">Phosphatidylcholine synthase</fullName>
        <ecNumber evidence="5">2.7.8.24</ecNumber>
    </recommendedName>
    <alternativeName>
        <fullName evidence="18">CDP-diglyceride-choline O-phosphatidyltransferase</fullName>
    </alternativeName>
</protein>
<feature type="transmembrane region" description="Helical" evidence="19">
    <location>
        <begin position="76"/>
        <end position="93"/>
    </location>
</feature>
<keyword evidence="12 19" id="KW-1133">Transmembrane helix</keyword>
<dbReference type="NCBIfam" id="NF045885">
    <property type="entry name" value="PhCholSynBorr"/>
    <property type="match status" value="1"/>
</dbReference>
<evidence type="ECO:0000256" key="9">
    <source>
        <dbReference type="ARBA" id="ARBA00022519"/>
    </source>
</evidence>
<evidence type="ECO:0000256" key="11">
    <source>
        <dbReference type="ARBA" id="ARBA00022692"/>
    </source>
</evidence>
<sequence>MIKINLILAWLVHILTASGLIVGFYSIIAIINTDYNLLIKLTILGLLIDGIDGTLARKLKIKEAIPTINGELLDNIVDYINYTFIPTIFFYYSNFIQEKYKIIICIGILLASAYQFSQLDAKTSDDYFRGFPSLWNFLIIFNVIFEINKNTNIIIILSCIAFSFVPIKFIYPSKTKELKYITLPITIITSLLVILIIFIKLPDIYLTIGKTLIIIYCLYLILASIYLTCKTKQK</sequence>
<dbReference type="EC" id="2.7.8.24" evidence="5"/>
<keyword evidence="15" id="KW-0594">Phospholipid biosynthesis</keyword>
<keyword evidence="8" id="KW-0444">Lipid biosynthesis</keyword>
<organism evidence="20 21">
    <name type="scientific">Borrelia duttonii (strain Ly)</name>
    <dbReference type="NCBI Taxonomy" id="412419"/>
    <lineage>
        <taxon>Bacteria</taxon>
        <taxon>Pseudomonadati</taxon>
        <taxon>Spirochaetota</taxon>
        <taxon>Spirochaetia</taxon>
        <taxon>Spirochaetales</taxon>
        <taxon>Borreliaceae</taxon>
        <taxon>Borrelia</taxon>
    </lineage>
</organism>
<dbReference type="AlphaFoldDB" id="B5RL74"/>
<evidence type="ECO:0000256" key="1">
    <source>
        <dbReference type="ARBA" id="ARBA00000958"/>
    </source>
</evidence>
<dbReference type="RefSeq" id="WP_012538015.1">
    <property type="nucleotide sequence ID" value="NC_011229.1"/>
</dbReference>
<dbReference type="eggNOG" id="COG1183">
    <property type="taxonomic scope" value="Bacteria"/>
</dbReference>